<protein>
    <submittedName>
        <fullName evidence="2">PEP phosphonomutase</fullName>
    </submittedName>
</protein>
<dbReference type="Proteomes" id="UP001154111">
    <property type="component" value="Chromosome"/>
</dbReference>
<dbReference type="RefSeq" id="WP_254006993.1">
    <property type="nucleotide sequence ID" value="NZ_OW659477.1"/>
</dbReference>
<evidence type="ECO:0000313" key="5">
    <source>
        <dbReference type="Proteomes" id="UP001154111"/>
    </source>
</evidence>
<sequence length="300" mass="31719">MSKRILDCNASDFRSMDGKTLKTAIKAAEGRTICSENVVFGSVQGGITNAEVAKAFGADLILLNGFDTLNPFIAGLEACEPKKIIQKLKELVGRPIGVNLEPVDFNAEMLEAQGVIAEGRMCSEKTLKEAANLGFDFICLTGNPGTGVTNHEIAKAIRSARKHFGGLIIAGKMHGAGVDESVVPDPETIKDFCDAGADVILMPAVGTVPGFTDEELIRAIKVVHQHQALVLTAIGTSQEGSSKAVIENIAIRNKIAGADIQHIGDAGYGGLALVENIFALSVAIRGIRHTTTIMSRSINR</sequence>
<accession>A0AAU9VG80</accession>
<dbReference type="Proteomes" id="UP001154095">
    <property type="component" value="Chromosome"/>
</dbReference>
<dbReference type="AlphaFoldDB" id="A0AAU9VG80"/>
<evidence type="ECO:0000313" key="3">
    <source>
        <dbReference type="EMBL" id="CAH2763859.1"/>
    </source>
</evidence>
<evidence type="ECO:0000313" key="2">
    <source>
        <dbReference type="EMBL" id="CAH2760568.1"/>
    </source>
</evidence>
<dbReference type="SUPFAM" id="SSF51366">
    <property type="entry name" value="Ribulose-phoshate binding barrel"/>
    <property type="match status" value="1"/>
</dbReference>
<organism evidence="2 5">
    <name type="scientific">Erysipelothrix amsterdamensis</name>
    <dbReference type="NCBI Taxonomy" id="2929157"/>
    <lineage>
        <taxon>Bacteria</taxon>
        <taxon>Bacillati</taxon>
        <taxon>Bacillota</taxon>
        <taxon>Erysipelotrichia</taxon>
        <taxon>Erysipelotrichales</taxon>
        <taxon>Erysipelotrichaceae</taxon>
        <taxon>Erysipelothrix</taxon>
    </lineage>
</organism>
<feature type="domain" description="DUF7916" evidence="1">
    <location>
        <begin position="6"/>
        <end position="300"/>
    </location>
</feature>
<reference evidence="2" key="1">
    <citation type="submission" date="2022-04" db="EMBL/GenBank/DDBJ databases">
        <authorList>
            <person name="Forde T."/>
        </authorList>
    </citation>
    <scope>NUCLEOTIDE SEQUENCE</scope>
    <source>
        <strain evidence="2">A18Y016a</strain>
        <strain evidence="3">A18Y020d</strain>
    </source>
</reference>
<dbReference type="InterPro" id="IPR011060">
    <property type="entry name" value="RibuloseP-bd_barrel"/>
</dbReference>
<gene>
    <name evidence="2" type="ORF">ERYAMS2_00202</name>
    <name evidence="3" type="ORF">ERYAMS_01760</name>
</gene>
<evidence type="ECO:0000259" key="1">
    <source>
        <dbReference type="Pfam" id="PF25509"/>
    </source>
</evidence>
<proteinExistence type="predicted"/>
<name>A0AAU9VG80_9FIRM</name>
<dbReference type="Pfam" id="PF25509">
    <property type="entry name" value="DUF7916"/>
    <property type="match status" value="1"/>
</dbReference>
<dbReference type="EMBL" id="OW659496">
    <property type="protein sequence ID" value="CAH2763859.1"/>
    <property type="molecule type" value="Genomic_DNA"/>
</dbReference>
<dbReference type="InterPro" id="IPR057238">
    <property type="entry name" value="DUF7916"/>
</dbReference>
<dbReference type="EMBL" id="OW659477">
    <property type="protein sequence ID" value="CAH2760568.1"/>
    <property type="molecule type" value="Genomic_DNA"/>
</dbReference>
<keyword evidence="4" id="KW-1185">Reference proteome</keyword>
<evidence type="ECO:0000313" key="4">
    <source>
        <dbReference type="Proteomes" id="UP001154095"/>
    </source>
</evidence>